<gene>
    <name evidence="1" type="ORF">NKW50_12450</name>
</gene>
<dbReference type="Proteomes" id="UP001523528">
    <property type="component" value="Unassembled WGS sequence"/>
</dbReference>
<proteinExistence type="predicted"/>
<reference evidence="1 2" key="1">
    <citation type="submission" date="2022-06" db="EMBL/GenBank/DDBJ databases">
        <title>Acetobacer genomes from food samples.</title>
        <authorList>
            <person name="Sombolestani A."/>
        </authorList>
    </citation>
    <scope>NUCLEOTIDE SEQUENCE [LARGE SCALE GENOMIC DNA]</scope>
    <source>
        <strain evidence="1 2">R-83285</strain>
    </source>
</reference>
<dbReference type="EMBL" id="JAMYZZ010000030">
    <property type="protein sequence ID" value="MCP1259403.1"/>
    <property type="molecule type" value="Genomic_DNA"/>
</dbReference>
<sequence length="105" mass="12174">MCDVRILSVCPSEEDRTIPLFSISINGRNCEKLLTKEEAGNYIRGEMLKTSIKKHEELKVNININLITEYFIQSDYNETKFEDGINIFDTDAINGLLNIYQLKPW</sequence>
<protein>
    <submittedName>
        <fullName evidence="1">Uncharacterized protein</fullName>
    </submittedName>
</protein>
<dbReference type="RefSeq" id="WP_165992461.1">
    <property type="nucleotide sequence ID" value="NZ_JAMYZY010000033.1"/>
</dbReference>
<evidence type="ECO:0000313" key="2">
    <source>
        <dbReference type="Proteomes" id="UP001523528"/>
    </source>
</evidence>
<accession>A0ABT1F2G6</accession>
<comment type="caution">
    <text evidence="1">The sequence shown here is derived from an EMBL/GenBank/DDBJ whole genome shotgun (WGS) entry which is preliminary data.</text>
</comment>
<organism evidence="1 2">
    <name type="scientific">Acetobacter lambici</name>
    <dbReference type="NCBI Taxonomy" id="1332824"/>
    <lineage>
        <taxon>Bacteria</taxon>
        <taxon>Pseudomonadati</taxon>
        <taxon>Pseudomonadota</taxon>
        <taxon>Alphaproteobacteria</taxon>
        <taxon>Acetobacterales</taxon>
        <taxon>Acetobacteraceae</taxon>
        <taxon>Acetobacter</taxon>
    </lineage>
</organism>
<keyword evidence="2" id="KW-1185">Reference proteome</keyword>
<evidence type="ECO:0000313" key="1">
    <source>
        <dbReference type="EMBL" id="MCP1259403.1"/>
    </source>
</evidence>
<name>A0ABT1F2G6_9PROT</name>